<dbReference type="Proteomes" id="UP001057375">
    <property type="component" value="Unassembled WGS sequence"/>
</dbReference>
<evidence type="ECO:0000313" key="2">
    <source>
        <dbReference type="EMBL" id="GKT30196.1"/>
    </source>
</evidence>
<keyword evidence="3" id="KW-1185">Reference proteome</keyword>
<accession>A0ABQ5KE68</accession>
<proteinExistence type="predicted"/>
<sequence length="57" mass="6347">MVLALFLQLSGISYADEFKPVLVYQGKIKNNSFSLAIHKGVERFEAKTGEKCAEVEV</sequence>
<feature type="chain" id="PRO_5046063356" evidence="1">
    <location>
        <begin position="16"/>
        <end position="57"/>
    </location>
</feature>
<reference evidence="2" key="1">
    <citation type="submission" date="2022-03" db="EMBL/GenBank/DDBJ databases">
        <title>Draft genome sequence of Aduncisulcus paluster, a free-living microaerophilic Fornicata.</title>
        <authorList>
            <person name="Yuyama I."/>
            <person name="Kume K."/>
            <person name="Tamura T."/>
            <person name="Inagaki Y."/>
            <person name="Hashimoto T."/>
        </authorList>
    </citation>
    <scope>NUCLEOTIDE SEQUENCE</scope>
    <source>
        <strain evidence="2">NY0171</strain>
    </source>
</reference>
<name>A0ABQ5KE68_9EUKA</name>
<comment type="caution">
    <text evidence="2">The sequence shown here is derived from an EMBL/GenBank/DDBJ whole genome shotgun (WGS) entry which is preliminary data.</text>
</comment>
<organism evidence="2 3">
    <name type="scientific">Aduncisulcus paluster</name>
    <dbReference type="NCBI Taxonomy" id="2918883"/>
    <lineage>
        <taxon>Eukaryota</taxon>
        <taxon>Metamonada</taxon>
        <taxon>Carpediemonas-like organisms</taxon>
        <taxon>Aduncisulcus</taxon>
    </lineage>
</organism>
<dbReference type="EMBL" id="BQXS01001167">
    <property type="protein sequence ID" value="GKT30196.1"/>
    <property type="molecule type" value="Genomic_DNA"/>
</dbReference>
<protein>
    <submittedName>
        <fullName evidence="2">BMP family ABC transporter substrate-binding protein</fullName>
    </submittedName>
</protein>
<feature type="signal peptide" evidence="1">
    <location>
        <begin position="1"/>
        <end position="15"/>
    </location>
</feature>
<gene>
    <name evidence="2" type="ORF">ADUPG1_001423</name>
</gene>
<evidence type="ECO:0000256" key="1">
    <source>
        <dbReference type="SAM" id="SignalP"/>
    </source>
</evidence>
<feature type="non-terminal residue" evidence="2">
    <location>
        <position position="57"/>
    </location>
</feature>
<evidence type="ECO:0000313" key="3">
    <source>
        <dbReference type="Proteomes" id="UP001057375"/>
    </source>
</evidence>
<keyword evidence="1" id="KW-0732">Signal</keyword>